<dbReference type="RefSeq" id="WP_064545607.1">
    <property type="nucleotide sequence ID" value="NZ_LXEQ01000045.1"/>
</dbReference>
<reference evidence="1 2" key="1">
    <citation type="submission" date="2016-04" db="EMBL/GenBank/DDBJ databases">
        <title>ATOL: Assembling a taxonomically balanced genome-scale reconstruction of the evolutionary history of the Enterobacteriaceae.</title>
        <authorList>
            <person name="Plunkett G.III."/>
            <person name="Neeno-Eckwall E.C."/>
            <person name="Glasner J.D."/>
            <person name="Perna N.T."/>
        </authorList>
    </citation>
    <scope>NUCLEOTIDE SEQUENCE [LARGE SCALE GENOMIC DNA]</scope>
    <source>
        <strain evidence="1 2">ATCC 51602</strain>
    </source>
</reference>
<comment type="caution">
    <text evidence="1">The sequence shown here is derived from an EMBL/GenBank/DDBJ whole genome shotgun (WGS) entry which is preliminary data.</text>
</comment>
<protein>
    <submittedName>
        <fullName evidence="1">Uncharacterized protein</fullName>
    </submittedName>
</protein>
<accession>A0ABX2W6J4</accession>
<evidence type="ECO:0000313" key="2">
    <source>
        <dbReference type="Proteomes" id="UP000078407"/>
    </source>
</evidence>
<dbReference type="EMBL" id="LXEQ01000045">
    <property type="protein sequence ID" value="OAT26515.1"/>
    <property type="molecule type" value="Genomic_DNA"/>
</dbReference>
<gene>
    <name evidence="1" type="ORF">M976_02672</name>
</gene>
<keyword evidence="2" id="KW-1185">Reference proteome</keyword>
<sequence length="292" mass="34782">MILNNNDLTHPYDSIKNINTYRVEQEISIKLNSTPVNNTTIKTDYAVMHNDDEPLFYSVRVNDHISKISPDSHQPLLDVVKEIDIIKNNVDFLINARTGKLEILKNHQTIINKWDLFKEEFLKKHEFIRAKEKKQDYLDFVSVFDEQINSCEQLIICLDNQIFFTTLFDYFLVNYEKFESEFTMNYNSQLFNNIVTPLLVSQRIIRETPTTVLLRKIGMPEGIVNTEEIRNQYNEKYRGIIDYQFSEYQVSYDAEIEFNTEMKYLEYADIRMNECVKNNLEMDISCRIRRVK</sequence>
<organism evidence="1 2">
    <name type="scientific">Buttiauxella ferragutiae ATCC 51602</name>
    <dbReference type="NCBI Taxonomy" id="1354252"/>
    <lineage>
        <taxon>Bacteria</taxon>
        <taxon>Pseudomonadati</taxon>
        <taxon>Pseudomonadota</taxon>
        <taxon>Gammaproteobacteria</taxon>
        <taxon>Enterobacterales</taxon>
        <taxon>Enterobacteriaceae</taxon>
        <taxon>Buttiauxella</taxon>
    </lineage>
</organism>
<proteinExistence type="predicted"/>
<dbReference type="Proteomes" id="UP000078407">
    <property type="component" value="Unassembled WGS sequence"/>
</dbReference>
<evidence type="ECO:0000313" key="1">
    <source>
        <dbReference type="EMBL" id="OAT26515.1"/>
    </source>
</evidence>
<name>A0ABX2W6J4_9ENTR</name>